<protein>
    <submittedName>
        <fullName evidence="2">Uncharacterized protein</fullName>
    </submittedName>
</protein>
<dbReference type="STRING" id="1314800.A0A1B7NFV6"/>
<name>A0A1B7NFV6_9AGAM</name>
<sequence>MSRMSSYTRPPLLEIPPTVNTSSPHVLSTLVAPSESSGTPWSQTNPSQPPGAPKPQRKRTFGDDTFPTIASSTEGLFSSPKRTYIPRRTLTQKLDSLFDLLASPGMRWTIGDLMFNLFQLKDDTFSPSARHGQYVEKFLSGKCGHVVQYQDITSIRPALSAFAAQTVKKRLVQEVNCAAAPENGMHCTVTKSSQEQNELEWSDVGLMTVDTVKTTIQANQPLTWAYVTAIATPRPHKRQNICHAVTYPSLM</sequence>
<dbReference type="AlphaFoldDB" id="A0A1B7NFV6"/>
<feature type="region of interest" description="Disordered" evidence="1">
    <location>
        <begin position="1"/>
        <end position="65"/>
    </location>
</feature>
<accession>A0A1B7NFV6</accession>
<feature type="compositionally biased region" description="Polar residues" evidence="1">
    <location>
        <begin position="34"/>
        <end position="46"/>
    </location>
</feature>
<dbReference type="OrthoDB" id="2632261at2759"/>
<dbReference type="EMBL" id="KV448133">
    <property type="protein sequence ID" value="OAX43768.1"/>
    <property type="molecule type" value="Genomic_DNA"/>
</dbReference>
<proteinExistence type="predicted"/>
<evidence type="ECO:0000313" key="3">
    <source>
        <dbReference type="Proteomes" id="UP000092154"/>
    </source>
</evidence>
<evidence type="ECO:0000256" key="1">
    <source>
        <dbReference type="SAM" id="MobiDB-lite"/>
    </source>
</evidence>
<gene>
    <name evidence="2" type="ORF">K503DRAFT_68726</name>
</gene>
<dbReference type="InParanoid" id="A0A1B7NFV6"/>
<dbReference type="Proteomes" id="UP000092154">
    <property type="component" value="Unassembled WGS sequence"/>
</dbReference>
<reference evidence="2 3" key="1">
    <citation type="submission" date="2016-06" db="EMBL/GenBank/DDBJ databases">
        <title>Comparative genomics of the ectomycorrhizal sister species Rhizopogon vinicolor and Rhizopogon vesiculosus (Basidiomycota: Boletales) reveals a divergence of the mating type B locus.</title>
        <authorList>
            <consortium name="DOE Joint Genome Institute"/>
            <person name="Mujic A.B."/>
            <person name="Kuo A."/>
            <person name="Tritt A."/>
            <person name="Lipzen A."/>
            <person name="Chen C."/>
            <person name="Johnson J."/>
            <person name="Sharma A."/>
            <person name="Barry K."/>
            <person name="Grigoriev I.V."/>
            <person name="Spatafora J.W."/>
        </authorList>
    </citation>
    <scope>NUCLEOTIDE SEQUENCE [LARGE SCALE GENOMIC DNA]</scope>
    <source>
        <strain evidence="2 3">AM-OR11-026</strain>
    </source>
</reference>
<organism evidence="2 3">
    <name type="scientific">Rhizopogon vinicolor AM-OR11-026</name>
    <dbReference type="NCBI Taxonomy" id="1314800"/>
    <lineage>
        <taxon>Eukaryota</taxon>
        <taxon>Fungi</taxon>
        <taxon>Dikarya</taxon>
        <taxon>Basidiomycota</taxon>
        <taxon>Agaricomycotina</taxon>
        <taxon>Agaricomycetes</taxon>
        <taxon>Agaricomycetidae</taxon>
        <taxon>Boletales</taxon>
        <taxon>Suillineae</taxon>
        <taxon>Rhizopogonaceae</taxon>
        <taxon>Rhizopogon</taxon>
    </lineage>
</organism>
<evidence type="ECO:0000313" key="2">
    <source>
        <dbReference type="EMBL" id="OAX43768.1"/>
    </source>
</evidence>
<keyword evidence="3" id="KW-1185">Reference proteome</keyword>